<proteinExistence type="predicted"/>
<reference evidence="1 3" key="1">
    <citation type="submission" date="2018-04" db="EMBL/GenBank/DDBJ databases">
        <title>Brenneria corticis sp.nov.</title>
        <authorList>
            <person name="Li Y."/>
        </authorList>
    </citation>
    <scope>NUCLEOTIDE SEQUENCE [LARGE SCALE GENOMIC DNA]</scope>
    <source>
        <strain evidence="1 3">LMG 2694</strain>
    </source>
</reference>
<accession>A0A2U1UCL6</accession>
<dbReference type="EMBL" id="QDKK01000056">
    <property type="protein sequence ID" value="PWC19357.1"/>
    <property type="molecule type" value="Genomic_DNA"/>
</dbReference>
<reference evidence="2 4" key="2">
    <citation type="submission" date="2018-11" db="EMBL/GenBank/DDBJ databases">
        <title>Genome sequences of Brenneria nigrifluens and Brenneria rubrifaciens.</title>
        <authorList>
            <person name="Poret-Peterson A.T."/>
            <person name="McClean A.E."/>
            <person name="Kluepfel D.A."/>
        </authorList>
    </citation>
    <scope>NUCLEOTIDE SEQUENCE [LARGE SCALE GENOMIC DNA]</scope>
    <source>
        <strain evidence="2 4">ATCC 13028</strain>
    </source>
</reference>
<evidence type="ECO:0000313" key="1">
    <source>
        <dbReference type="EMBL" id="PWC19357.1"/>
    </source>
</evidence>
<evidence type="ECO:0000313" key="4">
    <source>
        <dbReference type="Proteomes" id="UP000303847"/>
    </source>
</evidence>
<dbReference type="Proteomes" id="UP000295985">
    <property type="component" value="Unassembled WGS sequence"/>
</dbReference>
<keyword evidence="4" id="KW-1185">Reference proteome</keyword>
<organism evidence="1 3">
    <name type="scientific">Brenneria nigrifluens DSM 30175 = ATCC 13028</name>
    <dbReference type="NCBI Taxonomy" id="1121120"/>
    <lineage>
        <taxon>Bacteria</taxon>
        <taxon>Pseudomonadati</taxon>
        <taxon>Pseudomonadota</taxon>
        <taxon>Gammaproteobacteria</taxon>
        <taxon>Enterobacterales</taxon>
        <taxon>Pectobacteriaceae</taxon>
        <taxon>Brenneria</taxon>
    </lineage>
</organism>
<gene>
    <name evidence="1" type="ORF">DDT54_22235</name>
    <name evidence="2" type="ORF">EH206_05130</name>
</gene>
<evidence type="ECO:0000313" key="2">
    <source>
        <dbReference type="EMBL" id="QCR06833.1"/>
    </source>
</evidence>
<dbReference type="Proteomes" id="UP000303847">
    <property type="component" value="Chromosome"/>
</dbReference>
<dbReference type="EMBL" id="CP034036">
    <property type="protein sequence ID" value="QCR06833.1"/>
    <property type="molecule type" value="Genomic_DNA"/>
</dbReference>
<sequence length="44" mass="4888">MRDNGELTLAGDWLTRCGLLGRSLEIELLPDKMIIRAEQGSMLA</sequence>
<evidence type="ECO:0000313" key="3">
    <source>
        <dbReference type="Proteomes" id="UP000295985"/>
    </source>
</evidence>
<dbReference type="OrthoDB" id="6481959at2"/>
<dbReference type="AlphaFoldDB" id="A0A2U1UCL6"/>
<name>A0A2U1UCL6_9GAMM</name>
<protein>
    <submittedName>
        <fullName evidence="2">Type I addiction module toxin, SymE family</fullName>
    </submittedName>
</protein>